<dbReference type="InterPro" id="IPR011054">
    <property type="entry name" value="Rudment_hybrid_motif"/>
</dbReference>
<dbReference type="InterPro" id="IPR000089">
    <property type="entry name" value="Biotin_lipoyl"/>
</dbReference>
<keyword evidence="3 7" id="KW-0547">Nucleotide-binding</keyword>
<dbReference type="PROSITE" id="PS00866">
    <property type="entry name" value="CPSASE_1"/>
    <property type="match status" value="1"/>
</dbReference>
<name>A0A5D3WI82_9BACT</name>
<dbReference type="SUPFAM" id="SSF51230">
    <property type="entry name" value="Single hybrid motif"/>
    <property type="match status" value="1"/>
</dbReference>
<dbReference type="FunFam" id="2.40.50.100:FF:000003">
    <property type="entry name" value="Acetyl-CoA carboxylase biotin carboxyl carrier protein"/>
    <property type="match status" value="1"/>
</dbReference>
<keyword evidence="2" id="KW-0436">Ligase</keyword>
<evidence type="ECO:0000313" key="12">
    <source>
        <dbReference type="Proteomes" id="UP000324159"/>
    </source>
</evidence>
<dbReference type="FunFam" id="3.30.470.20:FF:000028">
    <property type="entry name" value="Methylcrotonoyl-CoA carboxylase subunit alpha, mitochondrial"/>
    <property type="match status" value="1"/>
</dbReference>
<dbReference type="PROSITE" id="PS50968">
    <property type="entry name" value="BIOTINYL_LIPOYL"/>
    <property type="match status" value="1"/>
</dbReference>
<dbReference type="Pfam" id="PF21139">
    <property type="entry name" value="BT_MCC_alpha"/>
    <property type="match status" value="1"/>
</dbReference>
<evidence type="ECO:0000256" key="2">
    <source>
        <dbReference type="ARBA" id="ARBA00022598"/>
    </source>
</evidence>
<proteinExistence type="predicted"/>
<dbReference type="InterPro" id="IPR005481">
    <property type="entry name" value="BC-like_N"/>
</dbReference>
<dbReference type="InterPro" id="IPR005482">
    <property type="entry name" value="Biotin_COase_C"/>
</dbReference>
<dbReference type="SUPFAM" id="SSF51246">
    <property type="entry name" value="Rudiment single hybrid motif"/>
    <property type="match status" value="1"/>
</dbReference>
<evidence type="ECO:0000256" key="1">
    <source>
        <dbReference type="ARBA" id="ARBA00001953"/>
    </source>
</evidence>
<feature type="domain" description="Biotin carboxylation" evidence="10">
    <location>
        <begin position="1"/>
        <end position="447"/>
    </location>
</feature>
<keyword evidence="12" id="KW-1185">Reference proteome</keyword>
<dbReference type="FunFam" id="3.30.1490.20:FF:000003">
    <property type="entry name" value="acetyl-CoA carboxylase isoform X1"/>
    <property type="match status" value="1"/>
</dbReference>
<dbReference type="FunFam" id="3.40.50.20:FF:000010">
    <property type="entry name" value="Propionyl-CoA carboxylase subunit alpha"/>
    <property type="match status" value="1"/>
</dbReference>
<gene>
    <name evidence="11" type="ORF">EDC39_106201</name>
</gene>
<dbReference type="PANTHER" id="PTHR18866">
    <property type="entry name" value="CARBOXYLASE:PYRUVATE/ACETYL-COA/PROPIONYL-COA CARBOXYLASE"/>
    <property type="match status" value="1"/>
</dbReference>
<comment type="caution">
    <text evidence="11">The sequence shown here is derived from an EMBL/GenBank/DDBJ whole genome shotgun (WGS) entry which is preliminary data.</text>
</comment>
<dbReference type="GO" id="GO:0046872">
    <property type="term" value="F:metal ion binding"/>
    <property type="evidence" value="ECO:0007669"/>
    <property type="project" value="InterPro"/>
</dbReference>
<dbReference type="PROSITE" id="PS50979">
    <property type="entry name" value="BC"/>
    <property type="match status" value="1"/>
</dbReference>
<dbReference type="InterPro" id="IPR048429">
    <property type="entry name" value="MCC_alpha_BT"/>
</dbReference>
<dbReference type="Gene3D" id="3.30.470.20">
    <property type="entry name" value="ATP-grasp fold, B domain"/>
    <property type="match status" value="1"/>
</dbReference>
<dbReference type="CDD" id="cd06850">
    <property type="entry name" value="biotinyl_domain"/>
    <property type="match status" value="1"/>
</dbReference>
<evidence type="ECO:0000256" key="4">
    <source>
        <dbReference type="ARBA" id="ARBA00022840"/>
    </source>
</evidence>
<dbReference type="SUPFAM" id="SSF56059">
    <property type="entry name" value="Glutathione synthetase ATP-binding domain-like"/>
    <property type="match status" value="1"/>
</dbReference>
<reference evidence="11 12" key="1">
    <citation type="submission" date="2019-07" db="EMBL/GenBank/DDBJ databases">
        <title>Genomic Encyclopedia of Type Strains, Phase IV (KMG-IV): sequencing the most valuable type-strain genomes for metagenomic binning, comparative biology and taxonomic classification.</title>
        <authorList>
            <person name="Goeker M."/>
        </authorList>
    </citation>
    <scope>NUCLEOTIDE SEQUENCE [LARGE SCALE GENOMIC DNA]</scope>
    <source>
        <strain evidence="11 12">SS015</strain>
    </source>
</reference>
<comment type="cofactor">
    <cofactor evidence="1">
        <name>biotin</name>
        <dbReference type="ChEBI" id="CHEBI:57586"/>
    </cofactor>
</comment>
<evidence type="ECO:0000259" key="8">
    <source>
        <dbReference type="PROSITE" id="PS50968"/>
    </source>
</evidence>
<protein>
    <submittedName>
        <fullName evidence="11">3-methylcrotonyl-CoA carboxylase alpha subunit</fullName>
    </submittedName>
</protein>
<dbReference type="NCBIfam" id="NF006367">
    <property type="entry name" value="PRK08591.1"/>
    <property type="match status" value="1"/>
</dbReference>
<dbReference type="Pfam" id="PF00364">
    <property type="entry name" value="Biotin_lipoyl"/>
    <property type="match status" value="1"/>
</dbReference>
<dbReference type="AlphaFoldDB" id="A0A5D3WI82"/>
<evidence type="ECO:0000259" key="9">
    <source>
        <dbReference type="PROSITE" id="PS50975"/>
    </source>
</evidence>
<dbReference type="InterPro" id="IPR011053">
    <property type="entry name" value="Single_hybrid_motif"/>
</dbReference>
<dbReference type="OrthoDB" id="9769961at2"/>
<dbReference type="GO" id="GO:0016874">
    <property type="term" value="F:ligase activity"/>
    <property type="evidence" value="ECO:0007669"/>
    <property type="project" value="UniProtKB-KW"/>
</dbReference>
<evidence type="ECO:0000259" key="10">
    <source>
        <dbReference type="PROSITE" id="PS50979"/>
    </source>
</evidence>
<dbReference type="Gene3D" id="3.30.700.40">
    <property type="match status" value="1"/>
</dbReference>
<dbReference type="SMART" id="SM00878">
    <property type="entry name" value="Biotin_carb_C"/>
    <property type="match status" value="1"/>
</dbReference>
<dbReference type="InterPro" id="IPR050856">
    <property type="entry name" value="Biotin_carboxylase_complex"/>
</dbReference>
<dbReference type="InterPro" id="IPR016185">
    <property type="entry name" value="PreATP-grasp_dom_sf"/>
</dbReference>
<feature type="domain" description="ATP-grasp" evidence="9">
    <location>
        <begin position="120"/>
        <end position="317"/>
    </location>
</feature>
<dbReference type="EMBL" id="VNIB01000006">
    <property type="protein sequence ID" value="TYO98595.1"/>
    <property type="molecule type" value="Genomic_DNA"/>
</dbReference>
<dbReference type="PROSITE" id="PS00867">
    <property type="entry name" value="CPSASE_2"/>
    <property type="match status" value="1"/>
</dbReference>
<evidence type="ECO:0000256" key="5">
    <source>
        <dbReference type="ARBA" id="ARBA00022946"/>
    </source>
</evidence>
<sequence length="662" mass="71874">MFDSVLIANRGEIACRIIRTARKLGLRTIAVYSDADRDALHVSLADEAWHIGPAPAAESYLVIERLLDVARRSGAEAVHPGYGFLAENAAFAEACQKAGLVFVGPPVEAIRAMGDKGAAKAIMAEAGVPLVPGYHGEGQDIPTLSGAAGSIGFPLLVKATAGGGGKGMRVVRSADELEPALLAARREAAAAFGDDRLLLERYLERPRHVEIQVFADSHGNVLHLFERDCSVQRRHQKIIEEAPAPGLDEKTRQAMGEAAVRAARAIGYVGAGTVEFLLDIDGAFYFMEMNTRLQVEHPVTEMITGQDLVAWQLAVAAGEPLPLRQEDLAVDGHAIEVRIYAEDPSRDFLPSIGRLEHLLFPAEDARLRVDTGVRAGDEVSMHYDPMIAKLIVHDVDRPSALRRLRRALEQLEIVGVTTNAGFLARVADHPLFNRGAVDTWFVDSHRVELTESEAQLSPVMPALAALFLLLERRSPVDAADPWSPWNSTTGWRLNSDNYHPLLLGWQGRDIEVVAHYRDRGFLLEFDGSSLEASAELDESGLLCAVIDGCRYRARVVRDTTGVTVIERGRTVRFDLHDPRLDALDATAGGDLSAPMPGKIVSVLVEEGARVERGAPLMVLEAMKMEHTITAPADGVVSRLNYQVGAQVSEGVPLLVFDVEEGG</sequence>
<dbReference type="Pfam" id="PF00289">
    <property type="entry name" value="Biotin_carb_N"/>
    <property type="match status" value="1"/>
</dbReference>
<dbReference type="Pfam" id="PF02785">
    <property type="entry name" value="Biotin_carb_C"/>
    <property type="match status" value="1"/>
</dbReference>
<keyword evidence="5" id="KW-0809">Transit peptide</keyword>
<evidence type="ECO:0000256" key="3">
    <source>
        <dbReference type="ARBA" id="ARBA00022741"/>
    </source>
</evidence>
<keyword evidence="4 7" id="KW-0067">ATP-binding</keyword>
<dbReference type="InterPro" id="IPR011764">
    <property type="entry name" value="Biotin_carboxylation_dom"/>
</dbReference>
<dbReference type="InterPro" id="IPR005479">
    <property type="entry name" value="CPAse_ATP-bd"/>
</dbReference>
<dbReference type="Proteomes" id="UP000324159">
    <property type="component" value="Unassembled WGS sequence"/>
</dbReference>
<dbReference type="PANTHER" id="PTHR18866:SF33">
    <property type="entry name" value="METHYLCROTONOYL-COA CARBOXYLASE SUBUNIT ALPHA, MITOCHONDRIAL-RELATED"/>
    <property type="match status" value="1"/>
</dbReference>
<keyword evidence="6" id="KW-0092">Biotin</keyword>
<evidence type="ECO:0000256" key="7">
    <source>
        <dbReference type="PROSITE-ProRule" id="PRU00409"/>
    </source>
</evidence>
<dbReference type="Pfam" id="PF02786">
    <property type="entry name" value="CPSase_L_D2"/>
    <property type="match status" value="1"/>
</dbReference>
<dbReference type="RefSeq" id="WP_148895964.1">
    <property type="nucleotide sequence ID" value="NZ_VNIB01000006.1"/>
</dbReference>
<accession>A0A5D3WI82</accession>
<dbReference type="GO" id="GO:0005524">
    <property type="term" value="F:ATP binding"/>
    <property type="evidence" value="ECO:0007669"/>
    <property type="project" value="UniProtKB-UniRule"/>
</dbReference>
<dbReference type="SUPFAM" id="SSF52440">
    <property type="entry name" value="PreATP-grasp domain"/>
    <property type="match status" value="1"/>
</dbReference>
<dbReference type="PROSITE" id="PS50975">
    <property type="entry name" value="ATP_GRASP"/>
    <property type="match status" value="1"/>
</dbReference>
<dbReference type="InterPro" id="IPR011761">
    <property type="entry name" value="ATP-grasp"/>
</dbReference>
<organism evidence="11 12">
    <name type="scientific">Geothermobacter ehrlichii</name>
    <dbReference type="NCBI Taxonomy" id="213224"/>
    <lineage>
        <taxon>Bacteria</taxon>
        <taxon>Pseudomonadati</taxon>
        <taxon>Thermodesulfobacteriota</taxon>
        <taxon>Desulfuromonadia</taxon>
        <taxon>Desulfuromonadales</taxon>
        <taxon>Geothermobacteraceae</taxon>
        <taxon>Geothermobacter</taxon>
    </lineage>
</organism>
<evidence type="ECO:0000256" key="6">
    <source>
        <dbReference type="ARBA" id="ARBA00023267"/>
    </source>
</evidence>
<feature type="domain" description="Lipoyl-binding" evidence="8">
    <location>
        <begin position="580"/>
        <end position="657"/>
    </location>
</feature>
<evidence type="ECO:0000313" key="11">
    <source>
        <dbReference type="EMBL" id="TYO98595.1"/>
    </source>
</evidence>
<dbReference type="Gene3D" id="2.40.50.100">
    <property type="match status" value="1"/>
</dbReference>